<name>A0AAV4RS81_9ARAC</name>
<accession>A0AAV4RS81</accession>
<organism evidence="1 2">
    <name type="scientific">Caerostris darwini</name>
    <dbReference type="NCBI Taxonomy" id="1538125"/>
    <lineage>
        <taxon>Eukaryota</taxon>
        <taxon>Metazoa</taxon>
        <taxon>Ecdysozoa</taxon>
        <taxon>Arthropoda</taxon>
        <taxon>Chelicerata</taxon>
        <taxon>Arachnida</taxon>
        <taxon>Araneae</taxon>
        <taxon>Araneomorphae</taxon>
        <taxon>Entelegynae</taxon>
        <taxon>Araneoidea</taxon>
        <taxon>Araneidae</taxon>
        <taxon>Caerostris</taxon>
    </lineage>
</organism>
<dbReference type="Proteomes" id="UP001054837">
    <property type="component" value="Unassembled WGS sequence"/>
</dbReference>
<evidence type="ECO:0000313" key="2">
    <source>
        <dbReference type="Proteomes" id="UP001054837"/>
    </source>
</evidence>
<dbReference type="AlphaFoldDB" id="A0AAV4RS81"/>
<evidence type="ECO:0000313" key="1">
    <source>
        <dbReference type="EMBL" id="GIY22977.1"/>
    </source>
</evidence>
<dbReference type="EMBL" id="BPLQ01006506">
    <property type="protein sequence ID" value="GIY22977.1"/>
    <property type="molecule type" value="Genomic_DNA"/>
</dbReference>
<sequence length="104" mass="11412">MSRPLQPSLSGRIATSTSGVDAIWPGFLQLSLEESLKRNNDSHQEVKRGGVTGKLRHASLPEVVHDSTGCCKDIHCWFCGITILKKRSMCSFVLLGNIPCIGWC</sequence>
<keyword evidence="2" id="KW-1185">Reference proteome</keyword>
<proteinExistence type="predicted"/>
<comment type="caution">
    <text evidence="1">The sequence shown here is derived from an EMBL/GenBank/DDBJ whole genome shotgun (WGS) entry which is preliminary data.</text>
</comment>
<gene>
    <name evidence="1" type="ORF">CDAR_198271</name>
</gene>
<protein>
    <submittedName>
        <fullName evidence="1">Uncharacterized protein</fullName>
    </submittedName>
</protein>
<reference evidence="1 2" key="1">
    <citation type="submission" date="2021-06" db="EMBL/GenBank/DDBJ databases">
        <title>Caerostris darwini draft genome.</title>
        <authorList>
            <person name="Kono N."/>
            <person name="Arakawa K."/>
        </authorList>
    </citation>
    <scope>NUCLEOTIDE SEQUENCE [LARGE SCALE GENOMIC DNA]</scope>
</reference>